<sequence length="225" mass="25634">MYHAYKQILRPDYLVGCRRKVHSNKYLESLHADNVELIQDNVVEITNDTVITKSGKEIPADLIIYATGFRTQDWLWPVKIYGVDGQEMHEFPNWYTLYGSNTGSGHNSVIYQTECQEFNSWVKVQLPKMTFSSGCTSWFIDKNGHNSYVFPNYTFMFWLSTVMINWNQVQVDYPKNTRHKGKSTSKTPYALLLAGVAAAGLLATGSGDRRIVDTNERDVNRAGAS</sequence>
<dbReference type="Gene3D" id="3.50.50.60">
    <property type="entry name" value="FAD/NAD(P)-binding domain"/>
    <property type="match status" value="1"/>
</dbReference>
<evidence type="ECO:0000313" key="3">
    <source>
        <dbReference type="Proteomes" id="UP000756921"/>
    </source>
</evidence>
<gene>
    <name evidence="2" type="ORF">PMIN01_06923</name>
</gene>
<keyword evidence="2" id="KW-0560">Oxidoreductase</keyword>
<dbReference type="PANTHER" id="PTHR42877:SF5">
    <property type="entry name" value="L-ORNITHINE N(5)-MONOOXYGENASE-RELATED"/>
    <property type="match status" value="1"/>
</dbReference>
<accession>A0A9P6KQ85</accession>
<dbReference type="PANTHER" id="PTHR42877">
    <property type="entry name" value="L-ORNITHINE N(5)-MONOOXYGENASE-RELATED"/>
    <property type="match status" value="1"/>
</dbReference>
<dbReference type="EMBL" id="WJXW01000006">
    <property type="protein sequence ID" value="KAF9735518.1"/>
    <property type="molecule type" value="Genomic_DNA"/>
</dbReference>
<comment type="similarity">
    <text evidence="1">Belongs to the FAD-binding monooxygenase family.</text>
</comment>
<dbReference type="InterPro" id="IPR036188">
    <property type="entry name" value="FAD/NAD-bd_sf"/>
</dbReference>
<protein>
    <submittedName>
        <fullName evidence="2">Monooxygenase y4iD</fullName>
    </submittedName>
</protein>
<comment type="caution">
    <text evidence="2">The sequence shown here is derived from an EMBL/GenBank/DDBJ whole genome shotgun (WGS) entry which is preliminary data.</text>
</comment>
<name>A0A9P6KQ85_9PLEO</name>
<dbReference type="AlphaFoldDB" id="A0A9P6KQ85"/>
<dbReference type="GO" id="GO:0004497">
    <property type="term" value="F:monooxygenase activity"/>
    <property type="evidence" value="ECO:0007669"/>
    <property type="project" value="UniProtKB-KW"/>
</dbReference>
<proteinExistence type="inferred from homology"/>
<reference evidence="2" key="1">
    <citation type="journal article" date="2020" name="Mol. Plant Microbe Interact.">
        <title>Genome Sequence of the Biocontrol Agent Coniothyrium minitans strain Conio (IMI 134523).</title>
        <authorList>
            <person name="Patel D."/>
            <person name="Shittu T.A."/>
            <person name="Baroncelli R."/>
            <person name="Muthumeenakshi S."/>
            <person name="Osborne T.H."/>
            <person name="Janganan T.K."/>
            <person name="Sreenivasaprasad S."/>
        </authorList>
    </citation>
    <scope>NUCLEOTIDE SEQUENCE</scope>
    <source>
        <strain evidence="2">Conio</strain>
    </source>
</reference>
<keyword evidence="2" id="KW-0503">Monooxygenase</keyword>
<evidence type="ECO:0000313" key="2">
    <source>
        <dbReference type="EMBL" id="KAF9735518.1"/>
    </source>
</evidence>
<organism evidence="2 3">
    <name type="scientific">Paraphaeosphaeria minitans</name>
    <dbReference type="NCBI Taxonomy" id="565426"/>
    <lineage>
        <taxon>Eukaryota</taxon>
        <taxon>Fungi</taxon>
        <taxon>Dikarya</taxon>
        <taxon>Ascomycota</taxon>
        <taxon>Pezizomycotina</taxon>
        <taxon>Dothideomycetes</taxon>
        <taxon>Pleosporomycetidae</taxon>
        <taxon>Pleosporales</taxon>
        <taxon>Massarineae</taxon>
        <taxon>Didymosphaeriaceae</taxon>
        <taxon>Paraphaeosphaeria</taxon>
    </lineage>
</organism>
<dbReference type="InterPro" id="IPR051209">
    <property type="entry name" value="FAD-bind_Monooxygenase_sf"/>
</dbReference>
<dbReference type="Proteomes" id="UP000756921">
    <property type="component" value="Unassembled WGS sequence"/>
</dbReference>
<dbReference type="OrthoDB" id="74360at2759"/>
<evidence type="ECO:0000256" key="1">
    <source>
        <dbReference type="ARBA" id="ARBA00010139"/>
    </source>
</evidence>
<keyword evidence="3" id="KW-1185">Reference proteome</keyword>
<dbReference type="SUPFAM" id="SSF51905">
    <property type="entry name" value="FAD/NAD(P)-binding domain"/>
    <property type="match status" value="1"/>
</dbReference>